<dbReference type="EMBL" id="CP022423">
    <property type="protein sequence ID" value="ASM77519.1"/>
    <property type="molecule type" value="Genomic_DNA"/>
</dbReference>
<dbReference type="AlphaFoldDB" id="A0A221KEZ1"/>
<evidence type="ECO:0000313" key="2">
    <source>
        <dbReference type="EMBL" id="ASM77519.1"/>
    </source>
</evidence>
<organism evidence="2 3">
    <name type="scientific">Vitreoscilla filiformis</name>
    <dbReference type="NCBI Taxonomy" id="63"/>
    <lineage>
        <taxon>Bacteria</taxon>
        <taxon>Pseudomonadati</taxon>
        <taxon>Pseudomonadota</taxon>
        <taxon>Betaproteobacteria</taxon>
        <taxon>Neisseriales</taxon>
        <taxon>Neisseriaceae</taxon>
        <taxon>Vitreoscilla</taxon>
    </lineage>
</organism>
<feature type="region of interest" description="Disordered" evidence="1">
    <location>
        <begin position="1"/>
        <end position="31"/>
    </location>
</feature>
<dbReference type="KEGG" id="vff:VITFI_CDS1741"/>
<dbReference type="Proteomes" id="UP000199729">
    <property type="component" value="Chromosome"/>
</dbReference>
<evidence type="ECO:0000256" key="1">
    <source>
        <dbReference type="SAM" id="MobiDB-lite"/>
    </source>
</evidence>
<proteinExistence type="predicted"/>
<reference evidence="2 3" key="1">
    <citation type="submission" date="2017-07" db="EMBL/GenBank/DDBJ databases">
        <title>Complete Genome Sequence of the cosmetic ferment Vitreoscilla filiformis (ATCC15551).</title>
        <authorList>
            <person name="Contreras S."/>
            <person name="Sagory-Zalkind P."/>
            <person name="Blanquart H."/>
            <person name="Iltis A."/>
            <person name="Morand S.C."/>
        </authorList>
    </citation>
    <scope>NUCLEOTIDE SEQUENCE [LARGE SCALE GENOMIC DNA]</scope>
    <source>
        <strain evidence="2 3">ATCC 15551</strain>
    </source>
</reference>
<protein>
    <submittedName>
        <fullName evidence="2">Uncharacterized protein</fullName>
    </submittedName>
</protein>
<accession>A0A221KEZ1</accession>
<feature type="compositionally biased region" description="Polar residues" evidence="1">
    <location>
        <begin position="1"/>
        <end position="24"/>
    </location>
</feature>
<keyword evidence="3" id="KW-1185">Reference proteome</keyword>
<name>A0A221KEZ1_VITFI</name>
<evidence type="ECO:0000313" key="3">
    <source>
        <dbReference type="Proteomes" id="UP000199729"/>
    </source>
</evidence>
<gene>
    <name evidence="2" type="ORF">VITFI_CDS1741</name>
</gene>
<sequence length="52" mass="5732">MNDKTLFQGNNSNVIASPTRNRTAASGHAAPANEKETRRCLIFNDYPCDFSS</sequence>